<evidence type="ECO:0000313" key="2">
    <source>
        <dbReference type="EMBL" id="QQA01335.1"/>
    </source>
</evidence>
<keyword evidence="3" id="KW-1185">Reference proteome</keyword>
<accession>A0A7T3RBH2</accession>
<gene>
    <name evidence="2" type="ORF">IWA51_01575</name>
    <name evidence="1" type="ORF">IWA51_07055</name>
</gene>
<evidence type="ECO:0000313" key="3">
    <source>
        <dbReference type="Proteomes" id="UP000595224"/>
    </source>
</evidence>
<dbReference type="AlphaFoldDB" id="A0A7T3RBH2"/>
<dbReference type="KEGG" id="tper:IWA51_01575"/>
<name>A0A7T3RBH2_9SPIR</name>
<protein>
    <submittedName>
        <fullName evidence="1">Uncharacterized protein</fullName>
    </submittedName>
</protein>
<dbReference type="Proteomes" id="UP000595224">
    <property type="component" value="Chromosome"/>
</dbReference>
<reference evidence="1 3" key="1">
    <citation type="submission" date="2020-11" db="EMBL/GenBank/DDBJ databases">
        <title>Treponema Peruensis nv. sp., first commensal Treponema isolated from human feces.</title>
        <authorList>
            <person name="Belkhou C."/>
            <person name="Raes J."/>
        </authorList>
    </citation>
    <scope>NUCLEOTIDE SEQUENCE [LARGE SCALE GENOMIC DNA]</scope>
    <source>
        <strain evidence="1 3">RCC2812</strain>
    </source>
</reference>
<evidence type="ECO:0000313" key="1">
    <source>
        <dbReference type="EMBL" id="QQA00038.1"/>
    </source>
</evidence>
<dbReference type="RefSeq" id="WP_198441913.1">
    <property type="nucleotide sequence ID" value="NZ_CBCSHE010000033.1"/>
</dbReference>
<organism evidence="1 3">
    <name type="scientific">Treponema peruense</name>
    <dbReference type="NCBI Taxonomy" id="2787628"/>
    <lineage>
        <taxon>Bacteria</taxon>
        <taxon>Pseudomonadati</taxon>
        <taxon>Spirochaetota</taxon>
        <taxon>Spirochaetia</taxon>
        <taxon>Spirochaetales</taxon>
        <taxon>Treponemataceae</taxon>
        <taxon>Treponema</taxon>
    </lineage>
</organism>
<sequence>MDYSRVTPRSRNGTTGISYEGNIGAGKCIWCSPPDRIAAVSVFVNIPTGASATFAIEVTGNLVDNLGSDGNGSNGATVYWSPVESDSATYTSSRVKMIANSVTGIRVRCIDFNAGKSGATGINVCFVG</sequence>
<dbReference type="EMBL" id="CP064936">
    <property type="protein sequence ID" value="QQA00038.1"/>
    <property type="molecule type" value="Genomic_DNA"/>
</dbReference>
<dbReference type="KEGG" id="tper:IWA51_07055"/>
<dbReference type="EMBL" id="CP064936">
    <property type="protein sequence ID" value="QQA01335.1"/>
    <property type="molecule type" value="Genomic_DNA"/>
</dbReference>
<proteinExistence type="predicted"/>